<name>A0A5M8FUJ2_9GAMM</name>
<evidence type="ECO:0000313" key="2">
    <source>
        <dbReference type="EMBL" id="KAA6187477.1"/>
    </source>
</evidence>
<dbReference type="Proteomes" id="UP000322981">
    <property type="component" value="Unassembled WGS sequence"/>
</dbReference>
<accession>A0A5M8FUJ2</accession>
<dbReference type="AlphaFoldDB" id="A0A5M8FUJ2"/>
<dbReference type="InterPro" id="IPR025746">
    <property type="entry name" value="PilX_N_dom"/>
</dbReference>
<reference evidence="2 3" key="1">
    <citation type="submission" date="2019-09" db="EMBL/GenBank/DDBJ databases">
        <title>Whole-genome sequence of the purple sulfur bacterium Thiohalocapsa marina DSM 19078.</title>
        <authorList>
            <person name="Kyndt J.A."/>
            <person name="Meyer T.E."/>
        </authorList>
    </citation>
    <scope>NUCLEOTIDE SEQUENCE [LARGE SCALE GENOMIC DNA]</scope>
    <source>
        <strain evidence="2 3">DSM 19078</strain>
    </source>
</reference>
<dbReference type="RefSeq" id="WP_150090199.1">
    <property type="nucleotide sequence ID" value="NZ_JBFUOH010000124.1"/>
</dbReference>
<dbReference type="Pfam" id="PF14341">
    <property type="entry name" value="PilX_N"/>
    <property type="match status" value="1"/>
</dbReference>
<organism evidence="2 3">
    <name type="scientific">Thiohalocapsa marina</name>
    <dbReference type="NCBI Taxonomy" id="424902"/>
    <lineage>
        <taxon>Bacteria</taxon>
        <taxon>Pseudomonadati</taxon>
        <taxon>Pseudomonadota</taxon>
        <taxon>Gammaproteobacteria</taxon>
        <taxon>Chromatiales</taxon>
        <taxon>Chromatiaceae</taxon>
        <taxon>Thiohalocapsa</taxon>
    </lineage>
</organism>
<evidence type="ECO:0000259" key="1">
    <source>
        <dbReference type="Pfam" id="PF14341"/>
    </source>
</evidence>
<sequence>MKQRSTGAVLIVSLVMLTVLTILGVSAVRMGVTHSRIVGNAQIRMETEQAVKLVFDHWFELGKDQDSPCTGDRTGTESDLCLSLNGRDYRVHLRWLPCDEERDERPPPRGDSKGPYLHVVQGVGWEVAGPGSLDAPEVDMRWGVALDQTVLDCRQTPPSLNTTCVAARFPCD</sequence>
<dbReference type="EMBL" id="VWXX01000002">
    <property type="protein sequence ID" value="KAA6187477.1"/>
    <property type="molecule type" value="Genomic_DNA"/>
</dbReference>
<evidence type="ECO:0000313" key="3">
    <source>
        <dbReference type="Proteomes" id="UP000322981"/>
    </source>
</evidence>
<proteinExistence type="predicted"/>
<keyword evidence="3" id="KW-1185">Reference proteome</keyword>
<comment type="caution">
    <text evidence="2">The sequence shown here is derived from an EMBL/GenBank/DDBJ whole genome shotgun (WGS) entry which is preliminary data.</text>
</comment>
<protein>
    <recommendedName>
        <fullName evidence="1">Type 4 fimbrial biogenesis protein PilX N-terminal domain-containing protein</fullName>
    </recommendedName>
</protein>
<feature type="domain" description="Type 4 fimbrial biogenesis protein PilX N-terminal" evidence="1">
    <location>
        <begin position="7"/>
        <end position="44"/>
    </location>
</feature>
<gene>
    <name evidence="2" type="ORF">F2Q65_02905</name>
</gene>